<feature type="transmembrane region" description="Helical" evidence="6">
    <location>
        <begin position="92"/>
        <end position="111"/>
    </location>
</feature>
<dbReference type="Proteomes" id="UP000325081">
    <property type="component" value="Unassembled WGS sequence"/>
</dbReference>
<protein>
    <submittedName>
        <fullName evidence="7">Uncharacterized protein</fullName>
    </submittedName>
</protein>
<comment type="similarity">
    <text evidence="2">Belongs to the plant DMP1 protein family.</text>
</comment>
<keyword evidence="5 6" id="KW-0472">Membrane</keyword>
<dbReference type="EMBL" id="BKCP01002002">
    <property type="protein sequence ID" value="GER27471.1"/>
    <property type="molecule type" value="Genomic_DNA"/>
</dbReference>
<evidence type="ECO:0000256" key="4">
    <source>
        <dbReference type="ARBA" id="ARBA00022989"/>
    </source>
</evidence>
<evidence type="ECO:0000256" key="5">
    <source>
        <dbReference type="ARBA" id="ARBA00023136"/>
    </source>
</evidence>
<organism evidence="7 8">
    <name type="scientific">Striga asiatica</name>
    <name type="common">Asiatic witchweed</name>
    <name type="synonym">Buchnera asiatica</name>
    <dbReference type="NCBI Taxonomy" id="4170"/>
    <lineage>
        <taxon>Eukaryota</taxon>
        <taxon>Viridiplantae</taxon>
        <taxon>Streptophyta</taxon>
        <taxon>Embryophyta</taxon>
        <taxon>Tracheophyta</taxon>
        <taxon>Spermatophyta</taxon>
        <taxon>Magnoliopsida</taxon>
        <taxon>eudicotyledons</taxon>
        <taxon>Gunneridae</taxon>
        <taxon>Pentapetalae</taxon>
        <taxon>asterids</taxon>
        <taxon>lamiids</taxon>
        <taxon>Lamiales</taxon>
        <taxon>Orobanchaceae</taxon>
        <taxon>Buchnereae</taxon>
        <taxon>Striga</taxon>
    </lineage>
</organism>
<dbReference type="GO" id="GO:0010256">
    <property type="term" value="P:endomembrane system organization"/>
    <property type="evidence" value="ECO:0007669"/>
    <property type="project" value="TreeGrafter"/>
</dbReference>
<dbReference type="Pfam" id="PF05078">
    <property type="entry name" value="DUF679"/>
    <property type="match status" value="1"/>
</dbReference>
<feature type="transmembrane region" description="Helical" evidence="6">
    <location>
        <begin position="61"/>
        <end position="80"/>
    </location>
</feature>
<dbReference type="GO" id="GO:0005737">
    <property type="term" value="C:cytoplasm"/>
    <property type="evidence" value="ECO:0007669"/>
    <property type="project" value="UniProtKB-ARBA"/>
</dbReference>
<dbReference type="OrthoDB" id="959867at2759"/>
<dbReference type="PANTHER" id="PTHR31621">
    <property type="entry name" value="PROTEIN DMP3"/>
    <property type="match status" value="1"/>
</dbReference>
<evidence type="ECO:0000256" key="1">
    <source>
        <dbReference type="ARBA" id="ARBA00004141"/>
    </source>
</evidence>
<dbReference type="PANTHER" id="PTHR31621:SF37">
    <property type="entry name" value="OS01G0882400 PROTEIN"/>
    <property type="match status" value="1"/>
</dbReference>
<dbReference type="GO" id="GO:0016020">
    <property type="term" value="C:membrane"/>
    <property type="evidence" value="ECO:0007669"/>
    <property type="project" value="UniProtKB-SubCell"/>
</dbReference>
<comment type="subcellular location">
    <subcellularLocation>
        <location evidence="1">Membrane</location>
        <topology evidence="1">Multi-pass membrane protein</topology>
    </subcellularLocation>
</comment>
<accession>A0A5A7P4G8</accession>
<dbReference type="InterPro" id="IPR007770">
    <property type="entry name" value="DMP"/>
</dbReference>
<sequence length="214" mass="24668">MQRILQHLQENTEIENEHYISCDQDDFIDCDYFEPHNQDHDNNNSKCTSIANTILSWPARLNALQLAPTIIFFTVFTPFLTKNGRCTAFDQWLTSSFTAILAALAVIFPITDSFRTTNGRLCYGVATVHGIRTFGGQQPHEPSDYRLRWGDLFRVLLSLITFLAFALLDRDVVSCYRVVLSREFIDLGRLVVWFVVSLLIVLFPYERRGIGYLF</sequence>
<evidence type="ECO:0000256" key="6">
    <source>
        <dbReference type="SAM" id="Phobius"/>
    </source>
</evidence>
<evidence type="ECO:0000313" key="8">
    <source>
        <dbReference type="Proteomes" id="UP000325081"/>
    </source>
</evidence>
<feature type="transmembrane region" description="Helical" evidence="6">
    <location>
        <begin position="152"/>
        <end position="168"/>
    </location>
</feature>
<name>A0A5A7P4G8_STRAF</name>
<evidence type="ECO:0000256" key="2">
    <source>
        <dbReference type="ARBA" id="ARBA00008707"/>
    </source>
</evidence>
<evidence type="ECO:0000313" key="7">
    <source>
        <dbReference type="EMBL" id="GER27471.1"/>
    </source>
</evidence>
<dbReference type="AlphaFoldDB" id="A0A5A7P4G8"/>
<feature type="transmembrane region" description="Helical" evidence="6">
    <location>
        <begin position="188"/>
        <end position="205"/>
    </location>
</feature>
<proteinExistence type="inferred from homology"/>
<gene>
    <name evidence="7" type="ORF">STAS_03180</name>
</gene>
<evidence type="ECO:0000256" key="3">
    <source>
        <dbReference type="ARBA" id="ARBA00022692"/>
    </source>
</evidence>
<keyword evidence="3 6" id="KW-0812">Transmembrane</keyword>
<keyword evidence="8" id="KW-1185">Reference proteome</keyword>
<reference evidence="8" key="1">
    <citation type="journal article" date="2019" name="Curr. Biol.">
        <title>Genome Sequence of Striga asiatica Provides Insight into the Evolution of Plant Parasitism.</title>
        <authorList>
            <person name="Yoshida S."/>
            <person name="Kim S."/>
            <person name="Wafula E.K."/>
            <person name="Tanskanen J."/>
            <person name="Kim Y.M."/>
            <person name="Honaas L."/>
            <person name="Yang Z."/>
            <person name="Spallek T."/>
            <person name="Conn C.E."/>
            <person name="Ichihashi Y."/>
            <person name="Cheong K."/>
            <person name="Cui S."/>
            <person name="Der J.P."/>
            <person name="Gundlach H."/>
            <person name="Jiao Y."/>
            <person name="Hori C."/>
            <person name="Ishida J.K."/>
            <person name="Kasahara H."/>
            <person name="Kiba T."/>
            <person name="Kim M.S."/>
            <person name="Koo N."/>
            <person name="Laohavisit A."/>
            <person name="Lee Y.H."/>
            <person name="Lumba S."/>
            <person name="McCourt P."/>
            <person name="Mortimer J.C."/>
            <person name="Mutuku J.M."/>
            <person name="Nomura T."/>
            <person name="Sasaki-Sekimoto Y."/>
            <person name="Seto Y."/>
            <person name="Wang Y."/>
            <person name="Wakatake T."/>
            <person name="Sakakibara H."/>
            <person name="Demura T."/>
            <person name="Yamaguchi S."/>
            <person name="Yoneyama K."/>
            <person name="Manabe R.I."/>
            <person name="Nelson D.C."/>
            <person name="Schulman A.H."/>
            <person name="Timko M.P."/>
            <person name="dePamphilis C.W."/>
            <person name="Choi D."/>
            <person name="Shirasu K."/>
        </authorList>
    </citation>
    <scope>NUCLEOTIDE SEQUENCE [LARGE SCALE GENOMIC DNA]</scope>
    <source>
        <strain evidence="8">cv. UVA1</strain>
    </source>
</reference>
<comment type="caution">
    <text evidence="7">The sequence shown here is derived from an EMBL/GenBank/DDBJ whole genome shotgun (WGS) entry which is preliminary data.</text>
</comment>
<keyword evidence="4 6" id="KW-1133">Transmembrane helix</keyword>